<dbReference type="Pfam" id="PF00005">
    <property type="entry name" value="ABC_tran"/>
    <property type="match status" value="1"/>
</dbReference>
<dbReference type="AlphaFoldDB" id="A0A328VDH5"/>
<evidence type="ECO:0000313" key="6">
    <source>
        <dbReference type="Proteomes" id="UP000248706"/>
    </source>
</evidence>
<dbReference type="PROSITE" id="PS50893">
    <property type="entry name" value="ABC_TRANSPORTER_2"/>
    <property type="match status" value="1"/>
</dbReference>
<evidence type="ECO:0000256" key="1">
    <source>
        <dbReference type="ARBA" id="ARBA00022448"/>
    </source>
</evidence>
<evidence type="ECO:0000259" key="4">
    <source>
        <dbReference type="PROSITE" id="PS50893"/>
    </source>
</evidence>
<evidence type="ECO:0000256" key="3">
    <source>
        <dbReference type="ARBA" id="ARBA00022840"/>
    </source>
</evidence>
<evidence type="ECO:0000313" key="5">
    <source>
        <dbReference type="EMBL" id="RAQ94022.1"/>
    </source>
</evidence>
<dbReference type="PANTHER" id="PTHR42939">
    <property type="entry name" value="ABC TRANSPORTER ATP-BINDING PROTEIN ALBC-RELATED"/>
    <property type="match status" value="1"/>
</dbReference>
<name>A0A328VDH5_9CHLR</name>
<keyword evidence="3" id="KW-0067">ATP-binding</keyword>
<evidence type="ECO:0000256" key="2">
    <source>
        <dbReference type="ARBA" id="ARBA00022741"/>
    </source>
</evidence>
<feature type="domain" description="ABC transporter" evidence="4">
    <location>
        <begin position="4"/>
        <end position="226"/>
    </location>
</feature>
<dbReference type="Gene3D" id="3.40.50.300">
    <property type="entry name" value="P-loop containing nucleotide triphosphate hydrolases"/>
    <property type="match status" value="1"/>
</dbReference>
<organism evidence="5 6">
    <name type="scientific">Thermogemmatispora tikiterensis</name>
    <dbReference type="NCBI Taxonomy" id="1825093"/>
    <lineage>
        <taxon>Bacteria</taxon>
        <taxon>Bacillati</taxon>
        <taxon>Chloroflexota</taxon>
        <taxon>Ktedonobacteria</taxon>
        <taxon>Thermogemmatisporales</taxon>
        <taxon>Thermogemmatisporaceae</taxon>
        <taxon>Thermogemmatispora</taxon>
    </lineage>
</organism>
<proteinExistence type="predicted"/>
<dbReference type="SUPFAM" id="SSF52540">
    <property type="entry name" value="P-loop containing nucleoside triphosphate hydrolases"/>
    <property type="match status" value="1"/>
</dbReference>
<keyword evidence="6" id="KW-1185">Reference proteome</keyword>
<dbReference type="SMART" id="SM00382">
    <property type="entry name" value="AAA"/>
    <property type="match status" value="1"/>
</dbReference>
<comment type="caution">
    <text evidence="5">The sequence shown here is derived from an EMBL/GenBank/DDBJ whole genome shotgun (WGS) entry which is preliminary data.</text>
</comment>
<protein>
    <recommendedName>
        <fullName evidence="4">ABC transporter domain-containing protein</fullName>
    </recommendedName>
</protein>
<dbReference type="PANTHER" id="PTHR42939:SF1">
    <property type="entry name" value="ABC TRANSPORTER ATP-BINDING PROTEIN ALBC-RELATED"/>
    <property type="match status" value="1"/>
</dbReference>
<dbReference type="EMBL" id="MCIF01000002">
    <property type="protein sequence ID" value="RAQ94022.1"/>
    <property type="molecule type" value="Genomic_DNA"/>
</dbReference>
<dbReference type="InterPro" id="IPR051782">
    <property type="entry name" value="ABC_Transporter_VariousFunc"/>
</dbReference>
<dbReference type="InterPro" id="IPR003593">
    <property type="entry name" value="AAA+_ATPase"/>
</dbReference>
<gene>
    <name evidence="5" type="ORF">A4R35_00660</name>
</gene>
<dbReference type="GO" id="GO:0005524">
    <property type="term" value="F:ATP binding"/>
    <property type="evidence" value="ECO:0007669"/>
    <property type="project" value="UniProtKB-KW"/>
</dbReference>
<sequence>MPVLSVNNLSKRFGETVVLREVNLEVWPGEALALLGANGSGKSTTLRCLVGEIPKDTGVVTICGADLDLEPLRAKAQLGYAADLPFLYPYLSGEEHLRLWAAFRRLDRAALAYGRELAERLELAPAFSGLVRTYSRGMRQKLAFIGALFHRPALILLDEPFTAMDHASTEVALALLHEARQQGAGLLFTSHQEEIVERLQAATIYLRNGITTHLMRPARDAGQHCG</sequence>
<dbReference type="InterPro" id="IPR003439">
    <property type="entry name" value="ABC_transporter-like_ATP-bd"/>
</dbReference>
<dbReference type="GO" id="GO:0016887">
    <property type="term" value="F:ATP hydrolysis activity"/>
    <property type="evidence" value="ECO:0007669"/>
    <property type="project" value="InterPro"/>
</dbReference>
<accession>A0A328VDH5</accession>
<dbReference type="CDD" id="cd03230">
    <property type="entry name" value="ABC_DR_subfamily_A"/>
    <property type="match status" value="1"/>
</dbReference>
<reference evidence="5 6" key="1">
    <citation type="submission" date="2016-08" db="EMBL/GenBank/DDBJ databases">
        <title>Analysis of Carbohydrate Active Enzymes in Thermogemmatispora T81 Reveals Carbohydrate Degradation Ability.</title>
        <authorList>
            <person name="Tomazini A."/>
            <person name="Lal S."/>
            <person name="Stott M."/>
            <person name="Henrissat B."/>
            <person name="Polikarpov I."/>
            <person name="Sparling R."/>
            <person name="Levin D.B."/>
        </authorList>
    </citation>
    <scope>NUCLEOTIDE SEQUENCE [LARGE SCALE GENOMIC DNA]</scope>
    <source>
        <strain evidence="5 6">T81</strain>
    </source>
</reference>
<keyword evidence="1" id="KW-0813">Transport</keyword>
<dbReference type="InterPro" id="IPR027417">
    <property type="entry name" value="P-loop_NTPase"/>
</dbReference>
<dbReference type="Proteomes" id="UP000248706">
    <property type="component" value="Unassembled WGS sequence"/>
</dbReference>
<keyword evidence="2" id="KW-0547">Nucleotide-binding</keyword>